<name>A0A8J4TKM6_CLAMG</name>
<feature type="domain" description="C-type lectin" evidence="3">
    <location>
        <begin position="63"/>
        <end position="139"/>
    </location>
</feature>
<dbReference type="Pfam" id="PF00059">
    <property type="entry name" value="Lectin_C"/>
    <property type="match status" value="1"/>
</dbReference>
<dbReference type="EMBL" id="QNUK01000246">
    <property type="protein sequence ID" value="KAF5897160.1"/>
    <property type="molecule type" value="Genomic_DNA"/>
</dbReference>
<keyword evidence="5" id="KW-1185">Reference proteome</keyword>
<organism evidence="4 5">
    <name type="scientific">Clarias magur</name>
    <name type="common">Asian catfish</name>
    <name type="synonym">Macropteronotus magur</name>
    <dbReference type="NCBI Taxonomy" id="1594786"/>
    <lineage>
        <taxon>Eukaryota</taxon>
        <taxon>Metazoa</taxon>
        <taxon>Chordata</taxon>
        <taxon>Craniata</taxon>
        <taxon>Vertebrata</taxon>
        <taxon>Euteleostomi</taxon>
        <taxon>Actinopterygii</taxon>
        <taxon>Neopterygii</taxon>
        <taxon>Teleostei</taxon>
        <taxon>Ostariophysi</taxon>
        <taxon>Siluriformes</taxon>
        <taxon>Clariidae</taxon>
        <taxon>Clarias</taxon>
    </lineage>
</organism>
<dbReference type="OrthoDB" id="8950604at2759"/>
<feature type="non-terminal residue" evidence="4">
    <location>
        <position position="139"/>
    </location>
</feature>
<dbReference type="PROSITE" id="PS50041">
    <property type="entry name" value="C_TYPE_LECTIN_2"/>
    <property type="match status" value="1"/>
</dbReference>
<dbReference type="SUPFAM" id="SSF56436">
    <property type="entry name" value="C-type lectin-like"/>
    <property type="match status" value="1"/>
</dbReference>
<dbReference type="InterPro" id="IPR001304">
    <property type="entry name" value="C-type_lectin-like"/>
</dbReference>
<evidence type="ECO:0000259" key="3">
    <source>
        <dbReference type="PROSITE" id="PS50041"/>
    </source>
</evidence>
<proteinExistence type="predicted"/>
<sequence>ADPKGCRCCGLYMVLLCVVLLTANTVLSIKYKNLTRENIQLQRERDGCLKTLCDLHKVKCFNFSSSFYFMFNEQKNWNESRQECRERGADLVIINSREEQEFIIEQLGDSNQTWIGLSDREREGKWKWVDDTLLISSTT</sequence>
<evidence type="ECO:0000313" key="4">
    <source>
        <dbReference type="EMBL" id="KAF5897160.1"/>
    </source>
</evidence>
<dbReference type="GO" id="GO:0005886">
    <property type="term" value="C:plasma membrane"/>
    <property type="evidence" value="ECO:0007669"/>
    <property type="project" value="UniProtKB-SubCell"/>
</dbReference>
<evidence type="ECO:0000313" key="5">
    <source>
        <dbReference type="Proteomes" id="UP000727407"/>
    </source>
</evidence>
<comment type="caution">
    <text evidence="4">The sequence shown here is derived from an EMBL/GenBank/DDBJ whole genome shotgun (WGS) entry which is preliminary data.</text>
</comment>
<evidence type="ECO:0000256" key="1">
    <source>
        <dbReference type="ARBA" id="ARBA00004401"/>
    </source>
</evidence>
<dbReference type="Proteomes" id="UP000727407">
    <property type="component" value="Unassembled WGS sequence"/>
</dbReference>
<dbReference type="InterPro" id="IPR016186">
    <property type="entry name" value="C-type_lectin-like/link_sf"/>
</dbReference>
<feature type="non-terminal residue" evidence="4">
    <location>
        <position position="1"/>
    </location>
</feature>
<dbReference type="InterPro" id="IPR050828">
    <property type="entry name" value="C-type_lectin/matrix_domain"/>
</dbReference>
<keyword evidence="2" id="KW-0732">Signal</keyword>
<feature type="chain" id="PRO_5035187282" evidence="2">
    <location>
        <begin position="29"/>
        <end position="139"/>
    </location>
</feature>
<feature type="signal peptide" evidence="2">
    <location>
        <begin position="1"/>
        <end position="28"/>
    </location>
</feature>
<dbReference type="AlphaFoldDB" id="A0A8J4TKM6"/>
<protein>
    <submittedName>
        <fullName evidence="4">C-type lectin domain family 4 member E-like isoform X1</fullName>
    </submittedName>
</protein>
<dbReference type="Gene3D" id="3.10.100.10">
    <property type="entry name" value="Mannose-Binding Protein A, subunit A"/>
    <property type="match status" value="1"/>
</dbReference>
<gene>
    <name evidence="4" type="ORF">DAT39_013118</name>
</gene>
<dbReference type="InterPro" id="IPR016187">
    <property type="entry name" value="CTDL_fold"/>
</dbReference>
<comment type="subcellular location">
    <subcellularLocation>
        <location evidence="1">Cell membrane</location>
        <topology evidence="1">Single-pass type II membrane protein</topology>
    </subcellularLocation>
</comment>
<accession>A0A8J4TKM6</accession>
<dbReference type="PANTHER" id="PTHR45710">
    <property type="entry name" value="C-TYPE LECTIN DOMAIN-CONTAINING PROTEIN 180"/>
    <property type="match status" value="1"/>
</dbReference>
<reference evidence="4" key="1">
    <citation type="submission" date="2020-07" db="EMBL/GenBank/DDBJ databases">
        <title>Clarias magur genome sequencing, assembly and annotation.</title>
        <authorList>
            <person name="Kushwaha B."/>
            <person name="Kumar R."/>
            <person name="Das P."/>
            <person name="Joshi C.G."/>
            <person name="Kumar D."/>
            <person name="Nagpure N.S."/>
            <person name="Pandey M."/>
            <person name="Agarwal S."/>
            <person name="Srivastava S."/>
            <person name="Singh M."/>
            <person name="Sahoo L."/>
            <person name="Jayasankar P."/>
            <person name="Meher P.K."/>
            <person name="Koringa P.G."/>
            <person name="Iquebal M.A."/>
            <person name="Das S.P."/>
            <person name="Bit A."/>
            <person name="Patnaik S."/>
            <person name="Patel N."/>
            <person name="Shah T.M."/>
            <person name="Hinsu A."/>
            <person name="Jena J.K."/>
        </authorList>
    </citation>
    <scope>NUCLEOTIDE SEQUENCE</scope>
    <source>
        <strain evidence="4">CIFAMagur01</strain>
        <tissue evidence="4">Testis</tissue>
    </source>
</reference>
<evidence type="ECO:0000256" key="2">
    <source>
        <dbReference type="SAM" id="SignalP"/>
    </source>
</evidence>
<dbReference type="PANTHER" id="PTHR45710:SF8">
    <property type="entry name" value="RERATING FAMILY MEMBER 4"/>
    <property type="match status" value="1"/>
</dbReference>